<evidence type="ECO:0000313" key="2">
    <source>
        <dbReference type="EMBL" id="KKM99494.1"/>
    </source>
</evidence>
<name>A0A0F9LWH9_9ZZZZ</name>
<comment type="caution">
    <text evidence="2">The sequence shown here is derived from an EMBL/GenBank/DDBJ whole genome shotgun (WGS) entry which is preliminary data.</text>
</comment>
<dbReference type="Gene3D" id="3.40.50.1820">
    <property type="entry name" value="alpha/beta hydrolase"/>
    <property type="match status" value="1"/>
</dbReference>
<proteinExistence type="predicted"/>
<feature type="domain" description="AB hydrolase-1" evidence="1">
    <location>
        <begin position="22"/>
        <end position="122"/>
    </location>
</feature>
<dbReference type="EMBL" id="LAZR01005492">
    <property type="protein sequence ID" value="KKM99494.1"/>
    <property type="molecule type" value="Genomic_DNA"/>
</dbReference>
<evidence type="ECO:0000259" key="1">
    <source>
        <dbReference type="Pfam" id="PF00561"/>
    </source>
</evidence>
<dbReference type="GO" id="GO:0046503">
    <property type="term" value="P:glycerolipid catabolic process"/>
    <property type="evidence" value="ECO:0007669"/>
    <property type="project" value="TreeGrafter"/>
</dbReference>
<organism evidence="2">
    <name type="scientific">marine sediment metagenome</name>
    <dbReference type="NCBI Taxonomy" id="412755"/>
    <lineage>
        <taxon>unclassified sequences</taxon>
        <taxon>metagenomes</taxon>
        <taxon>ecological metagenomes</taxon>
    </lineage>
</organism>
<gene>
    <name evidence="2" type="ORF">LCGC14_1147340</name>
</gene>
<sequence>MPYFDNNGIKINYEIEGEGPDLIMIHGFASSIASNWRGPNWIKALKEENRLILMDCRGHGKSDKPLDPNQYGPKMIDDIVNLLKHLSIEKANFFGYSMGSRLTLNVLLQQPHLVNSAILGGFVMSLPNEEQRKAARERTMTTVAALKAENSEDIKNPISKGFRQFAESTGGNLKALAAVMEGFYTYNNSLQNSPSDMKKRLKNIGVPVMTVVGTDDFIPGDKALMAKLVPNACHFQIQGKDHLTVVLDPKFHMVVKAFLNYVNK</sequence>
<dbReference type="InterPro" id="IPR000073">
    <property type="entry name" value="AB_hydrolase_1"/>
</dbReference>
<dbReference type="AlphaFoldDB" id="A0A0F9LWH9"/>
<dbReference type="Pfam" id="PF00561">
    <property type="entry name" value="Abhydrolase_1"/>
    <property type="match status" value="1"/>
</dbReference>
<protein>
    <recommendedName>
        <fullName evidence="1">AB hydrolase-1 domain-containing protein</fullName>
    </recommendedName>
</protein>
<dbReference type="InterPro" id="IPR050471">
    <property type="entry name" value="AB_hydrolase"/>
</dbReference>
<dbReference type="GO" id="GO:0004806">
    <property type="term" value="F:triacylglycerol lipase activity"/>
    <property type="evidence" value="ECO:0007669"/>
    <property type="project" value="TreeGrafter"/>
</dbReference>
<dbReference type="PANTHER" id="PTHR43433">
    <property type="entry name" value="HYDROLASE, ALPHA/BETA FOLD FAMILY PROTEIN"/>
    <property type="match status" value="1"/>
</dbReference>
<dbReference type="InterPro" id="IPR029058">
    <property type="entry name" value="AB_hydrolase_fold"/>
</dbReference>
<dbReference type="PANTHER" id="PTHR43433:SF5">
    <property type="entry name" value="AB HYDROLASE-1 DOMAIN-CONTAINING PROTEIN"/>
    <property type="match status" value="1"/>
</dbReference>
<accession>A0A0F9LWH9</accession>
<reference evidence="2" key="1">
    <citation type="journal article" date="2015" name="Nature">
        <title>Complex archaea that bridge the gap between prokaryotes and eukaryotes.</title>
        <authorList>
            <person name="Spang A."/>
            <person name="Saw J.H."/>
            <person name="Jorgensen S.L."/>
            <person name="Zaremba-Niedzwiedzka K."/>
            <person name="Martijn J."/>
            <person name="Lind A.E."/>
            <person name="van Eijk R."/>
            <person name="Schleper C."/>
            <person name="Guy L."/>
            <person name="Ettema T.J."/>
        </authorList>
    </citation>
    <scope>NUCLEOTIDE SEQUENCE</scope>
</reference>
<dbReference type="SUPFAM" id="SSF53474">
    <property type="entry name" value="alpha/beta-Hydrolases"/>
    <property type="match status" value="1"/>
</dbReference>